<keyword evidence="1" id="KW-1133">Transmembrane helix</keyword>
<evidence type="ECO:0000313" key="2">
    <source>
        <dbReference type="EMBL" id="CAB4632539.1"/>
    </source>
</evidence>
<evidence type="ECO:0000313" key="4">
    <source>
        <dbReference type="EMBL" id="CAB4652707.1"/>
    </source>
</evidence>
<gene>
    <name evidence="2" type="ORF">UFOPK2046_00453</name>
    <name evidence="3" type="ORF">UFOPK2157_00831</name>
    <name evidence="5" type="ORF">UFOPK2228_00758</name>
    <name evidence="4" type="ORF">UFOPK2245_00684</name>
</gene>
<keyword evidence="1" id="KW-0472">Membrane</keyword>
<organism evidence="5">
    <name type="scientific">freshwater metagenome</name>
    <dbReference type="NCBI Taxonomy" id="449393"/>
    <lineage>
        <taxon>unclassified sequences</taxon>
        <taxon>metagenomes</taxon>
        <taxon>ecological metagenomes</taxon>
    </lineage>
</organism>
<sequence length="39" mass="4394">MINLASEITRELPASPLTFGVITFVIFSALLYLVLRLDR</sequence>
<dbReference type="AlphaFoldDB" id="A0A6J6KZE0"/>
<evidence type="ECO:0000313" key="5">
    <source>
        <dbReference type="EMBL" id="CAB4653793.1"/>
    </source>
</evidence>
<dbReference type="EMBL" id="CAEZWF010000018">
    <property type="protein sequence ID" value="CAB4653793.1"/>
    <property type="molecule type" value="Genomic_DNA"/>
</dbReference>
<name>A0A6J6KZE0_9ZZZZ</name>
<keyword evidence="1" id="KW-0812">Transmembrane</keyword>
<dbReference type="EMBL" id="CAEZWK010000013">
    <property type="protein sequence ID" value="CAB4652707.1"/>
    <property type="molecule type" value="Genomic_DNA"/>
</dbReference>
<feature type="transmembrane region" description="Helical" evidence="1">
    <location>
        <begin position="17"/>
        <end position="35"/>
    </location>
</feature>
<dbReference type="EMBL" id="CAEZVW010000034">
    <property type="protein sequence ID" value="CAB4643346.1"/>
    <property type="molecule type" value="Genomic_DNA"/>
</dbReference>
<evidence type="ECO:0000313" key="3">
    <source>
        <dbReference type="EMBL" id="CAB4643346.1"/>
    </source>
</evidence>
<reference evidence="5" key="1">
    <citation type="submission" date="2020-05" db="EMBL/GenBank/DDBJ databases">
        <authorList>
            <person name="Chiriac C."/>
            <person name="Salcher M."/>
            <person name="Ghai R."/>
            <person name="Kavagutti S V."/>
        </authorList>
    </citation>
    <scope>NUCLEOTIDE SEQUENCE</scope>
</reference>
<dbReference type="EMBL" id="CAEZVP010000064">
    <property type="protein sequence ID" value="CAB4632539.1"/>
    <property type="molecule type" value="Genomic_DNA"/>
</dbReference>
<proteinExistence type="predicted"/>
<evidence type="ECO:0000256" key="1">
    <source>
        <dbReference type="SAM" id="Phobius"/>
    </source>
</evidence>
<protein>
    <submittedName>
        <fullName evidence="5">Unannotated protein</fullName>
    </submittedName>
</protein>
<accession>A0A6J6KZE0</accession>